<evidence type="ECO:0000256" key="10">
    <source>
        <dbReference type="SAM" id="Phobius"/>
    </source>
</evidence>
<organism evidence="11 12">
    <name type="scientific">Callosobruchus maculatus</name>
    <name type="common">Southern cowpea weevil</name>
    <name type="synonym">Pulse bruchid</name>
    <dbReference type="NCBI Taxonomy" id="64391"/>
    <lineage>
        <taxon>Eukaryota</taxon>
        <taxon>Metazoa</taxon>
        <taxon>Ecdysozoa</taxon>
        <taxon>Arthropoda</taxon>
        <taxon>Hexapoda</taxon>
        <taxon>Insecta</taxon>
        <taxon>Pterygota</taxon>
        <taxon>Neoptera</taxon>
        <taxon>Endopterygota</taxon>
        <taxon>Coleoptera</taxon>
        <taxon>Polyphaga</taxon>
        <taxon>Cucujiformia</taxon>
        <taxon>Chrysomeloidea</taxon>
        <taxon>Chrysomelidae</taxon>
        <taxon>Bruchinae</taxon>
        <taxon>Bruchini</taxon>
        <taxon>Callosobruchus</taxon>
    </lineage>
</organism>
<dbReference type="GO" id="GO:0005549">
    <property type="term" value="F:odorant binding"/>
    <property type="evidence" value="ECO:0007669"/>
    <property type="project" value="InterPro"/>
</dbReference>
<keyword evidence="6 10" id="KW-1133">Transmembrane helix</keyword>
<evidence type="ECO:0000256" key="1">
    <source>
        <dbReference type="ARBA" id="ARBA00004651"/>
    </source>
</evidence>
<feature type="transmembrane region" description="Helical" evidence="10">
    <location>
        <begin position="64"/>
        <end position="88"/>
    </location>
</feature>
<evidence type="ECO:0000313" key="11">
    <source>
        <dbReference type="EMBL" id="VEN52173.1"/>
    </source>
</evidence>
<evidence type="ECO:0000256" key="9">
    <source>
        <dbReference type="ARBA" id="ARBA00023224"/>
    </source>
</evidence>
<keyword evidence="12" id="KW-1185">Reference proteome</keyword>
<dbReference type="GO" id="GO:0005886">
    <property type="term" value="C:plasma membrane"/>
    <property type="evidence" value="ECO:0007669"/>
    <property type="project" value="UniProtKB-SubCell"/>
</dbReference>
<gene>
    <name evidence="11" type="ORF">CALMAC_LOCUS12397</name>
</gene>
<protein>
    <recommendedName>
        <fullName evidence="13">Odorant receptor</fullName>
    </recommendedName>
</protein>
<accession>A0A653CYK9</accession>
<sequence length="285" mass="32102">MLRSYIRTSKTITLSLQVACGTTCIFWGVYPYTVSGGPFLPTAGYIPYDTDYSPVFEITFVYEFIAVLCSGVMNTGALSLIEGLIMVVGAELRTLNDSLENLKEYSESTIGVHSNSCYKMVSEELDKKMIENLIDCLIKHKYVIRFLDEISLIFGKALLVQYLIIVLMLCTALFEMTKVPVGSVPFFSYVCFQYCSVTGIFVLCYFGNEVIVESTRLTSSAYSCDWTGSSQTFKKLLLVFMIRSQKELELYAANVFSISLENFLKIMKSAVSYFTVLQQFSDEMA</sequence>
<feature type="transmembrane region" description="Helical" evidence="10">
    <location>
        <begin position="150"/>
        <end position="174"/>
    </location>
</feature>
<dbReference type="Pfam" id="PF02949">
    <property type="entry name" value="7tm_6"/>
    <property type="match status" value="1"/>
</dbReference>
<proteinExistence type="predicted"/>
<dbReference type="GO" id="GO:0004984">
    <property type="term" value="F:olfactory receptor activity"/>
    <property type="evidence" value="ECO:0007669"/>
    <property type="project" value="InterPro"/>
</dbReference>
<dbReference type="AlphaFoldDB" id="A0A653CYK9"/>
<dbReference type="EMBL" id="CAACVG010009118">
    <property type="protein sequence ID" value="VEN52173.1"/>
    <property type="molecule type" value="Genomic_DNA"/>
</dbReference>
<evidence type="ECO:0000256" key="3">
    <source>
        <dbReference type="ARBA" id="ARBA00022606"/>
    </source>
</evidence>
<dbReference type="PANTHER" id="PTHR21137:SF35">
    <property type="entry name" value="ODORANT RECEPTOR 19A-RELATED"/>
    <property type="match status" value="1"/>
</dbReference>
<keyword evidence="2" id="KW-1003">Cell membrane</keyword>
<reference evidence="11 12" key="1">
    <citation type="submission" date="2019-01" db="EMBL/GenBank/DDBJ databases">
        <authorList>
            <person name="Sayadi A."/>
        </authorList>
    </citation>
    <scope>NUCLEOTIDE SEQUENCE [LARGE SCALE GENOMIC DNA]</scope>
</reference>
<comment type="subcellular location">
    <subcellularLocation>
        <location evidence="1">Cell membrane</location>
        <topology evidence="1">Multi-pass membrane protein</topology>
    </subcellularLocation>
</comment>
<dbReference type="InterPro" id="IPR004117">
    <property type="entry name" value="7tm6_olfct_rcpt"/>
</dbReference>
<evidence type="ECO:0000313" key="12">
    <source>
        <dbReference type="Proteomes" id="UP000410492"/>
    </source>
</evidence>
<evidence type="ECO:0000256" key="6">
    <source>
        <dbReference type="ARBA" id="ARBA00022989"/>
    </source>
</evidence>
<feature type="transmembrane region" description="Helical" evidence="10">
    <location>
        <begin position="12"/>
        <end position="30"/>
    </location>
</feature>
<keyword evidence="8" id="KW-0675">Receptor</keyword>
<keyword evidence="3" id="KW-0716">Sensory transduction</keyword>
<keyword evidence="7 10" id="KW-0472">Membrane</keyword>
<dbReference type="GO" id="GO:0007165">
    <property type="term" value="P:signal transduction"/>
    <property type="evidence" value="ECO:0007669"/>
    <property type="project" value="UniProtKB-KW"/>
</dbReference>
<evidence type="ECO:0000256" key="2">
    <source>
        <dbReference type="ARBA" id="ARBA00022475"/>
    </source>
</evidence>
<feature type="transmembrane region" description="Helical" evidence="10">
    <location>
        <begin position="186"/>
        <end position="206"/>
    </location>
</feature>
<evidence type="ECO:0008006" key="13">
    <source>
        <dbReference type="Google" id="ProtNLM"/>
    </source>
</evidence>
<evidence type="ECO:0000256" key="7">
    <source>
        <dbReference type="ARBA" id="ARBA00023136"/>
    </source>
</evidence>
<keyword evidence="4 10" id="KW-0812">Transmembrane</keyword>
<keyword evidence="5" id="KW-0552">Olfaction</keyword>
<keyword evidence="9" id="KW-0807">Transducer</keyword>
<name>A0A653CYK9_CALMS</name>
<dbReference type="OrthoDB" id="8189294at2759"/>
<evidence type="ECO:0000256" key="4">
    <source>
        <dbReference type="ARBA" id="ARBA00022692"/>
    </source>
</evidence>
<dbReference type="PANTHER" id="PTHR21137">
    <property type="entry name" value="ODORANT RECEPTOR"/>
    <property type="match status" value="1"/>
</dbReference>
<dbReference type="Proteomes" id="UP000410492">
    <property type="component" value="Unassembled WGS sequence"/>
</dbReference>
<evidence type="ECO:0000256" key="8">
    <source>
        <dbReference type="ARBA" id="ARBA00023170"/>
    </source>
</evidence>
<evidence type="ECO:0000256" key="5">
    <source>
        <dbReference type="ARBA" id="ARBA00022725"/>
    </source>
</evidence>